<dbReference type="InterPro" id="IPR017162">
    <property type="entry name" value="UCP037266"/>
</dbReference>
<dbReference type="GeneID" id="61227896"/>
<dbReference type="AlphaFoldDB" id="A0A2T3QB16"/>
<sequence length="97" mass="11321">MELSKTKSSFYRRLYIAYLIENGIDSVPKIIAFSGMPRRTAQDTIKSLIELDIICQFTQTKGERHQTGHYTIEQWGAINRDWLNQNIEQIKVALDYP</sequence>
<dbReference type="Gene3D" id="1.10.10.10">
    <property type="entry name" value="Winged helix-like DNA-binding domain superfamily/Winged helix DNA-binding domain"/>
    <property type="match status" value="1"/>
</dbReference>
<reference evidence="1 3" key="1">
    <citation type="submission" date="2016-12" db="EMBL/GenBank/DDBJ databases">
        <title>Diversity of luminous bacteria.</title>
        <authorList>
            <person name="Yoshizawa S."/>
            <person name="Kogure K."/>
        </authorList>
    </citation>
    <scope>NUCLEOTIDE SEQUENCE [LARGE SCALE GENOMIC DNA]</scope>
    <source>
        <strain evidence="1 3">LC1-200</strain>
    </source>
</reference>
<proteinExistence type="predicted"/>
<organism evidence="2 4">
    <name type="scientific">Photobacterium angustum</name>
    <dbReference type="NCBI Taxonomy" id="661"/>
    <lineage>
        <taxon>Bacteria</taxon>
        <taxon>Pseudomonadati</taxon>
        <taxon>Pseudomonadota</taxon>
        <taxon>Gammaproteobacteria</taxon>
        <taxon>Vibrionales</taxon>
        <taxon>Vibrionaceae</taxon>
        <taxon>Photobacterium</taxon>
    </lineage>
</organism>
<dbReference type="PIRSF" id="PIRSF037266">
    <property type="entry name" value="UCP037266"/>
    <property type="match status" value="1"/>
</dbReference>
<protein>
    <recommendedName>
        <fullName evidence="5">Helix-turn-helix domain-containing protein</fullName>
    </recommendedName>
</protein>
<evidence type="ECO:0000313" key="4">
    <source>
        <dbReference type="Proteomes" id="UP000241440"/>
    </source>
</evidence>
<accession>A0A2T3QB16</accession>
<evidence type="ECO:0008006" key="5">
    <source>
        <dbReference type="Google" id="ProtNLM"/>
    </source>
</evidence>
<dbReference type="OrthoDB" id="5735527at2"/>
<evidence type="ECO:0000313" key="1">
    <source>
        <dbReference type="EMBL" id="PQJ67078.1"/>
    </source>
</evidence>
<dbReference type="Proteomes" id="UP000241440">
    <property type="component" value="Unassembled WGS sequence"/>
</dbReference>
<dbReference type="Proteomes" id="UP000238730">
    <property type="component" value="Unassembled WGS sequence"/>
</dbReference>
<dbReference type="RefSeq" id="WP_005367491.1">
    <property type="nucleotide sequence ID" value="NZ_JAKJTG010000026.1"/>
</dbReference>
<evidence type="ECO:0000313" key="2">
    <source>
        <dbReference type="EMBL" id="PSX09824.1"/>
    </source>
</evidence>
<dbReference type="EMBL" id="PYOY01000001">
    <property type="protein sequence ID" value="PSX09824.1"/>
    <property type="molecule type" value="Genomic_DNA"/>
</dbReference>
<gene>
    <name evidence="1" type="ORF">BTO08_06510</name>
    <name evidence="2" type="ORF">C0W41_03255</name>
</gene>
<name>A0A2T3QB16_PHOAN</name>
<dbReference type="Pfam" id="PF09904">
    <property type="entry name" value="HTH_43"/>
    <property type="match status" value="1"/>
</dbReference>
<reference evidence="2 4" key="2">
    <citation type="submission" date="2018-01" db="EMBL/GenBank/DDBJ databases">
        <title>Whole genome sequencing of Histamine producing bacteria.</title>
        <authorList>
            <person name="Butler K."/>
        </authorList>
    </citation>
    <scope>NUCLEOTIDE SEQUENCE [LARGE SCALE GENOMIC DNA]</scope>
    <source>
        <strain evidence="2 4">A2-1</strain>
    </source>
</reference>
<dbReference type="InterPro" id="IPR036388">
    <property type="entry name" value="WH-like_DNA-bd_sf"/>
</dbReference>
<evidence type="ECO:0000313" key="3">
    <source>
        <dbReference type="Proteomes" id="UP000238730"/>
    </source>
</evidence>
<dbReference type="EMBL" id="MSCJ01000001">
    <property type="protein sequence ID" value="PQJ67078.1"/>
    <property type="molecule type" value="Genomic_DNA"/>
</dbReference>
<comment type="caution">
    <text evidence="2">The sequence shown here is derived from an EMBL/GenBank/DDBJ whole genome shotgun (WGS) entry which is preliminary data.</text>
</comment>